<proteinExistence type="predicted"/>
<gene>
    <name evidence="2" type="ORF">EFD62_01480</name>
</gene>
<protein>
    <submittedName>
        <fullName evidence="2">Uncharacterized protein</fullName>
    </submittedName>
</protein>
<name>A0A4Q0I9A2_9FIRM</name>
<keyword evidence="3" id="KW-1185">Reference proteome</keyword>
<accession>A0A4Q0I9A2</accession>
<dbReference type="AlphaFoldDB" id="A0A4Q0I9A2"/>
<comment type="caution">
    <text evidence="2">The sequence shown here is derived from an EMBL/GenBank/DDBJ whole genome shotgun (WGS) entry which is preliminary data.</text>
</comment>
<evidence type="ECO:0000313" key="3">
    <source>
        <dbReference type="Proteomes" id="UP000289166"/>
    </source>
</evidence>
<feature type="transmembrane region" description="Helical" evidence="1">
    <location>
        <begin position="73"/>
        <end position="96"/>
    </location>
</feature>
<evidence type="ECO:0000313" key="2">
    <source>
        <dbReference type="EMBL" id="RXE60627.1"/>
    </source>
</evidence>
<reference evidence="3" key="1">
    <citation type="submission" date="2018-11" db="EMBL/GenBank/DDBJ databases">
        <title>Genome sequencing of a novel mesophilic and cellulolytic organism within the genus Hungateiclostridium.</title>
        <authorList>
            <person name="Rettenmaier R."/>
            <person name="Liebl W."/>
            <person name="Zverlov V."/>
        </authorList>
    </citation>
    <scope>NUCLEOTIDE SEQUENCE [LARGE SCALE GENOMIC DNA]</scope>
    <source>
        <strain evidence="3">N2K1</strain>
    </source>
</reference>
<evidence type="ECO:0000256" key="1">
    <source>
        <dbReference type="SAM" id="Phobius"/>
    </source>
</evidence>
<organism evidence="2 3">
    <name type="scientific">Acetivibrio mesophilus</name>
    <dbReference type="NCBI Taxonomy" id="2487273"/>
    <lineage>
        <taxon>Bacteria</taxon>
        <taxon>Bacillati</taxon>
        <taxon>Bacillota</taxon>
        <taxon>Clostridia</taxon>
        <taxon>Eubacteriales</taxon>
        <taxon>Oscillospiraceae</taxon>
        <taxon>Acetivibrio</taxon>
    </lineage>
</organism>
<sequence length="97" mass="10772">MHYIHHKSSKQSAKNSMVKNIALMICTCIIIASFLSAAFILTRANHEHDHEGPNGTCATCIHLASTENILRQVSIAIITSVFAFVPYVFFCMALTFQ</sequence>
<dbReference type="EMBL" id="RLII01000001">
    <property type="protein sequence ID" value="RXE60627.1"/>
    <property type="molecule type" value="Genomic_DNA"/>
</dbReference>
<dbReference type="Proteomes" id="UP000289166">
    <property type="component" value="Unassembled WGS sequence"/>
</dbReference>
<keyword evidence="1" id="KW-0472">Membrane</keyword>
<keyword evidence="1" id="KW-0812">Transmembrane</keyword>
<feature type="transmembrane region" description="Helical" evidence="1">
    <location>
        <begin position="21"/>
        <end position="41"/>
    </location>
</feature>
<keyword evidence="1" id="KW-1133">Transmembrane helix</keyword>